<dbReference type="InterPro" id="IPR009061">
    <property type="entry name" value="DNA-bd_dom_put_sf"/>
</dbReference>
<dbReference type="PANTHER" id="PTHR36154">
    <property type="entry name" value="DNA-BINDING TRANSCRIPTIONAL ACTIVATOR ALPA"/>
    <property type="match status" value="1"/>
</dbReference>
<evidence type="ECO:0000313" key="1">
    <source>
        <dbReference type="EMBL" id="OOF37407.1"/>
    </source>
</evidence>
<gene>
    <name evidence="1" type="ORF">BKK48_02070</name>
</gene>
<dbReference type="Proteomes" id="UP000189437">
    <property type="component" value="Unassembled WGS sequence"/>
</dbReference>
<evidence type="ECO:0000313" key="2">
    <source>
        <dbReference type="Proteomes" id="UP000189437"/>
    </source>
</evidence>
<proteinExistence type="predicted"/>
<protein>
    <submittedName>
        <fullName evidence="1">DNA-binding protein</fullName>
    </submittedName>
</protein>
<keyword evidence="1" id="KW-0238">DNA-binding</keyword>
<dbReference type="InterPro" id="IPR052931">
    <property type="entry name" value="Prophage_regulatory_activator"/>
</dbReference>
<dbReference type="EMBL" id="MLHH01000004">
    <property type="protein sequence ID" value="OOF37407.1"/>
    <property type="molecule type" value="Genomic_DNA"/>
</dbReference>
<dbReference type="Pfam" id="PF05930">
    <property type="entry name" value="Phage_AlpA"/>
    <property type="match status" value="1"/>
</dbReference>
<dbReference type="PANTHER" id="PTHR36154:SF1">
    <property type="entry name" value="DNA-BINDING TRANSCRIPTIONAL ACTIVATOR ALPA"/>
    <property type="match status" value="1"/>
</dbReference>
<dbReference type="AlphaFoldDB" id="A0A1V3ICB9"/>
<name>A0A1V3ICB9_9PAST</name>
<dbReference type="GO" id="GO:0003677">
    <property type="term" value="F:DNA binding"/>
    <property type="evidence" value="ECO:0007669"/>
    <property type="project" value="UniProtKB-KW"/>
</dbReference>
<sequence length="76" mass="8724">MMKDNTQNERFLRVDDVINLTGLSRSTIYDKTRLGKFPEAVNLGGNAKAWLESEVRAWMNARIEQRNNKAKQAGKK</sequence>
<accession>A0A1V3ICB9</accession>
<keyword evidence="2" id="KW-1185">Reference proteome</keyword>
<dbReference type="SUPFAM" id="SSF46955">
    <property type="entry name" value="Putative DNA-binding domain"/>
    <property type="match status" value="1"/>
</dbReference>
<organism evidence="1 2">
    <name type="scientific">Rodentibacter heidelbergensis</name>
    <dbReference type="NCBI Taxonomy" id="1908258"/>
    <lineage>
        <taxon>Bacteria</taxon>
        <taxon>Pseudomonadati</taxon>
        <taxon>Pseudomonadota</taxon>
        <taxon>Gammaproteobacteria</taxon>
        <taxon>Pasteurellales</taxon>
        <taxon>Pasteurellaceae</taxon>
        <taxon>Rodentibacter</taxon>
    </lineage>
</organism>
<comment type="caution">
    <text evidence="1">The sequence shown here is derived from an EMBL/GenBank/DDBJ whole genome shotgun (WGS) entry which is preliminary data.</text>
</comment>
<reference evidence="1 2" key="1">
    <citation type="submission" date="2016-10" db="EMBL/GenBank/DDBJ databases">
        <title>Rodentibacter gen. nov. and new species.</title>
        <authorList>
            <person name="Christensen H."/>
        </authorList>
    </citation>
    <scope>NUCLEOTIDE SEQUENCE [LARGE SCALE GENOMIC DNA]</scope>
    <source>
        <strain evidence="1 2">Ac69</strain>
    </source>
</reference>
<dbReference type="STRING" id="1908258.BKK48_02070"/>
<dbReference type="Gene3D" id="1.10.238.160">
    <property type="match status" value="1"/>
</dbReference>
<dbReference type="OrthoDB" id="8455288at2"/>
<dbReference type="InterPro" id="IPR010260">
    <property type="entry name" value="AlpA"/>
</dbReference>